<evidence type="ECO:0000313" key="2">
    <source>
        <dbReference type="Proteomes" id="UP001500740"/>
    </source>
</evidence>
<sequence>MFFVFRRCLKMLRISFEYFNKKKGVKKMVQIKFQLFNKNNRIDGG</sequence>
<dbReference type="Proteomes" id="UP001500740">
    <property type="component" value="Unassembled WGS sequence"/>
</dbReference>
<proteinExistence type="predicted"/>
<accession>A0ABP3K1S2</accession>
<dbReference type="EMBL" id="BAAACZ010000018">
    <property type="protein sequence ID" value="GAA0466953.1"/>
    <property type="molecule type" value="Genomic_DNA"/>
</dbReference>
<organism evidence="1 2">
    <name type="scientific">Alkalibacillus silvisoli</name>
    <dbReference type="NCBI Taxonomy" id="392823"/>
    <lineage>
        <taxon>Bacteria</taxon>
        <taxon>Bacillati</taxon>
        <taxon>Bacillota</taxon>
        <taxon>Bacilli</taxon>
        <taxon>Bacillales</taxon>
        <taxon>Bacillaceae</taxon>
        <taxon>Alkalibacillus</taxon>
    </lineage>
</organism>
<comment type="caution">
    <text evidence="1">The sequence shown here is derived from an EMBL/GenBank/DDBJ whole genome shotgun (WGS) entry which is preliminary data.</text>
</comment>
<protein>
    <submittedName>
        <fullName evidence="1">Uncharacterized protein</fullName>
    </submittedName>
</protein>
<name>A0ABP3K1S2_9BACI</name>
<keyword evidence="2" id="KW-1185">Reference proteome</keyword>
<reference evidence="2" key="1">
    <citation type="journal article" date="2019" name="Int. J. Syst. Evol. Microbiol.">
        <title>The Global Catalogue of Microorganisms (GCM) 10K type strain sequencing project: providing services to taxonomists for standard genome sequencing and annotation.</title>
        <authorList>
            <consortium name="The Broad Institute Genomics Platform"/>
            <consortium name="The Broad Institute Genome Sequencing Center for Infectious Disease"/>
            <person name="Wu L."/>
            <person name="Ma J."/>
        </authorList>
    </citation>
    <scope>NUCLEOTIDE SEQUENCE [LARGE SCALE GENOMIC DNA]</scope>
    <source>
        <strain evidence="2">JCM 14193</strain>
    </source>
</reference>
<evidence type="ECO:0000313" key="1">
    <source>
        <dbReference type="EMBL" id="GAA0466953.1"/>
    </source>
</evidence>
<gene>
    <name evidence="1" type="ORF">GCM10008935_23620</name>
</gene>